<dbReference type="InterPro" id="IPR004358">
    <property type="entry name" value="Sig_transdc_His_kin-like_C"/>
</dbReference>
<evidence type="ECO:0000256" key="2">
    <source>
        <dbReference type="ARBA" id="ARBA00012438"/>
    </source>
</evidence>
<dbReference type="InterPro" id="IPR003661">
    <property type="entry name" value="HisK_dim/P_dom"/>
</dbReference>
<dbReference type="PANTHER" id="PTHR43065">
    <property type="entry name" value="SENSOR HISTIDINE KINASE"/>
    <property type="match status" value="1"/>
</dbReference>
<dbReference type="SUPFAM" id="SSF55874">
    <property type="entry name" value="ATPase domain of HSP90 chaperone/DNA topoisomerase II/histidine kinase"/>
    <property type="match status" value="1"/>
</dbReference>
<evidence type="ECO:0000313" key="11">
    <source>
        <dbReference type="EMBL" id="OGD75168.1"/>
    </source>
</evidence>
<feature type="transmembrane region" description="Helical" evidence="9">
    <location>
        <begin position="49"/>
        <end position="76"/>
    </location>
</feature>
<dbReference type="Proteomes" id="UP000177187">
    <property type="component" value="Unassembled WGS sequence"/>
</dbReference>
<comment type="catalytic activity">
    <reaction evidence="1">
        <text>ATP + protein L-histidine = ADP + protein N-phospho-L-histidine.</text>
        <dbReference type="EC" id="2.7.13.3"/>
    </reaction>
</comment>
<dbReference type="Pfam" id="PF02518">
    <property type="entry name" value="HATPase_c"/>
    <property type="match status" value="1"/>
</dbReference>
<dbReference type="EMBL" id="MFAF01000081">
    <property type="protein sequence ID" value="OGD75168.1"/>
    <property type="molecule type" value="Genomic_DNA"/>
</dbReference>
<keyword evidence="9" id="KW-0472">Membrane</keyword>
<dbReference type="InterPro" id="IPR005467">
    <property type="entry name" value="His_kinase_dom"/>
</dbReference>
<evidence type="ECO:0000256" key="5">
    <source>
        <dbReference type="ARBA" id="ARBA00022741"/>
    </source>
</evidence>
<feature type="domain" description="Histidine kinase" evidence="10">
    <location>
        <begin position="162"/>
        <end position="363"/>
    </location>
</feature>
<accession>A0A1F5F6A4</accession>
<feature type="transmembrane region" description="Helical" evidence="9">
    <location>
        <begin position="15"/>
        <end position="37"/>
    </location>
</feature>
<keyword evidence="9" id="KW-1133">Transmembrane helix</keyword>
<dbReference type="CDD" id="cd00082">
    <property type="entry name" value="HisKA"/>
    <property type="match status" value="1"/>
</dbReference>
<dbReference type="PRINTS" id="PR00344">
    <property type="entry name" value="BCTRLSENSOR"/>
</dbReference>
<proteinExistence type="predicted"/>
<evidence type="ECO:0000256" key="1">
    <source>
        <dbReference type="ARBA" id="ARBA00000085"/>
    </source>
</evidence>
<dbReference type="PANTHER" id="PTHR43065:SF10">
    <property type="entry name" value="PEROXIDE STRESS-ACTIVATED HISTIDINE KINASE MAK3"/>
    <property type="match status" value="1"/>
</dbReference>
<dbReference type="InterPro" id="IPR003594">
    <property type="entry name" value="HATPase_dom"/>
</dbReference>
<dbReference type="STRING" id="1817816.A2Y64_02495"/>
<dbReference type="Gene3D" id="1.10.287.130">
    <property type="match status" value="1"/>
</dbReference>
<keyword evidence="5" id="KW-0547">Nucleotide-binding</keyword>
<dbReference type="Pfam" id="PF00512">
    <property type="entry name" value="HisKA"/>
    <property type="match status" value="1"/>
</dbReference>
<gene>
    <name evidence="11" type="ORF">A2Y64_02495</name>
</gene>
<dbReference type="PROSITE" id="PS50109">
    <property type="entry name" value="HIS_KIN"/>
    <property type="match status" value="1"/>
</dbReference>
<evidence type="ECO:0000256" key="4">
    <source>
        <dbReference type="ARBA" id="ARBA00022679"/>
    </source>
</evidence>
<organism evidence="11 12">
    <name type="scientific">Candidatus Coatesbacteria bacterium RBG_13_66_14</name>
    <dbReference type="NCBI Taxonomy" id="1817816"/>
    <lineage>
        <taxon>Bacteria</taxon>
        <taxon>Candidatus Coatesiibacteriota</taxon>
    </lineage>
</organism>
<dbReference type="GO" id="GO:0000155">
    <property type="term" value="F:phosphorelay sensor kinase activity"/>
    <property type="evidence" value="ECO:0007669"/>
    <property type="project" value="InterPro"/>
</dbReference>
<evidence type="ECO:0000256" key="8">
    <source>
        <dbReference type="ARBA" id="ARBA00023012"/>
    </source>
</evidence>
<dbReference type="InterPro" id="IPR036890">
    <property type="entry name" value="HATPase_C_sf"/>
</dbReference>
<dbReference type="InterPro" id="IPR036097">
    <property type="entry name" value="HisK_dim/P_sf"/>
</dbReference>
<protein>
    <recommendedName>
        <fullName evidence="2">histidine kinase</fullName>
        <ecNumber evidence="2">2.7.13.3</ecNumber>
    </recommendedName>
</protein>
<sequence length="365" mass="38989">MSPVERKKTYSTLDWLLGALAFLLIAGTAALYYITAGGETDLGAIWPKLLFLPVLLAGWRFGLIGGAVSALVGSAALAPQLIYYVGELDATGWADLSELLALNLVGWCFGLVAEYQRRRSSEAARLTRDLGSANAELAELVGLRDRVSRIEKLESVSRLAGGVAHEIRNPLAAIKATVQVTPQEGLSREAREAFRVICEEVGRADTAVKRLLGRSRRSPEGGRVRLGEIIAEAVELIRPRLGNLSLTVDAAPEGCCVEGDADALRQVLLNLLANASEAAAGRIEVTLAVEGDEAIIRIADDGPGVGDKDQKRLFEPFFTTKPNGTGLGLFLARQAVQTCSGGIRYVPRDGKGALFEVNLPLSKTD</sequence>
<keyword evidence="7" id="KW-0067">ATP-binding</keyword>
<evidence type="ECO:0000256" key="7">
    <source>
        <dbReference type="ARBA" id="ARBA00022840"/>
    </source>
</evidence>
<keyword evidence="4" id="KW-0808">Transferase</keyword>
<keyword evidence="6" id="KW-0418">Kinase</keyword>
<dbReference type="EC" id="2.7.13.3" evidence="2"/>
<dbReference type="SMART" id="SM00388">
    <property type="entry name" value="HisKA"/>
    <property type="match status" value="1"/>
</dbReference>
<dbReference type="AlphaFoldDB" id="A0A1F5F6A4"/>
<dbReference type="Gene3D" id="3.30.565.10">
    <property type="entry name" value="Histidine kinase-like ATPase, C-terminal domain"/>
    <property type="match status" value="1"/>
</dbReference>
<keyword evidence="8" id="KW-0902">Two-component regulatory system</keyword>
<dbReference type="GO" id="GO:0005524">
    <property type="term" value="F:ATP binding"/>
    <property type="evidence" value="ECO:0007669"/>
    <property type="project" value="UniProtKB-KW"/>
</dbReference>
<evidence type="ECO:0000256" key="9">
    <source>
        <dbReference type="SAM" id="Phobius"/>
    </source>
</evidence>
<evidence type="ECO:0000256" key="3">
    <source>
        <dbReference type="ARBA" id="ARBA00022553"/>
    </source>
</evidence>
<dbReference type="SUPFAM" id="SSF47384">
    <property type="entry name" value="Homodimeric domain of signal transducing histidine kinase"/>
    <property type="match status" value="1"/>
</dbReference>
<reference evidence="11 12" key="1">
    <citation type="journal article" date="2016" name="Nat. Commun.">
        <title>Thousands of microbial genomes shed light on interconnected biogeochemical processes in an aquifer system.</title>
        <authorList>
            <person name="Anantharaman K."/>
            <person name="Brown C.T."/>
            <person name="Hug L.A."/>
            <person name="Sharon I."/>
            <person name="Castelle C.J."/>
            <person name="Probst A.J."/>
            <person name="Thomas B.C."/>
            <person name="Singh A."/>
            <person name="Wilkins M.J."/>
            <person name="Karaoz U."/>
            <person name="Brodie E.L."/>
            <person name="Williams K.H."/>
            <person name="Hubbard S.S."/>
            <person name="Banfield J.F."/>
        </authorList>
    </citation>
    <scope>NUCLEOTIDE SEQUENCE [LARGE SCALE GENOMIC DNA]</scope>
</reference>
<dbReference type="SMART" id="SM00387">
    <property type="entry name" value="HATPase_c"/>
    <property type="match status" value="1"/>
</dbReference>
<name>A0A1F5F6A4_9BACT</name>
<evidence type="ECO:0000313" key="12">
    <source>
        <dbReference type="Proteomes" id="UP000177187"/>
    </source>
</evidence>
<keyword evidence="9" id="KW-0812">Transmembrane</keyword>
<evidence type="ECO:0000256" key="6">
    <source>
        <dbReference type="ARBA" id="ARBA00022777"/>
    </source>
</evidence>
<keyword evidence="3" id="KW-0597">Phosphoprotein</keyword>
<comment type="caution">
    <text evidence="11">The sequence shown here is derived from an EMBL/GenBank/DDBJ whole genome shotgun (WGS) entry which is preliminary data.</text>
</comment>
<evidence type="ECO:0000259" key="10">
    <source>
        <dbReference type="PROSITE" id="PS50109"/>
    </source>
</evidence>